<protein>
    <submittedName>
        <fullName evidence="11">Putative ABC-type amino acid transport system,permease component</fullName>
    </submittedName>
</protein>
<dbReference type="NCBIfam" id="TIGR01726">
    <property type="entry name" value="HEQRo_perm_3TM"/>
    <property type="match status" value="1"/>
</dbReference>
<dbReference type="PANTHER" id="PTHR30614">
    <property type="entry name" value="MEMBRANE COMPONENT OF AMINO ACID ABC TRANSPORTER"/>
    <property type="match status" value="1"/>
</dbReference>
<keyword evidence="2 8" id="KW-0813">Transport</keyword>
<feature type="transmembrane region" description="Helical" evidence="8">
    <location>
        <begin position="22"/>
        <end position="44"/>
    </location>
</feature>
<gene>
    <name evidence="11" type="ORF">BN12_1560018</name>
</gene>
<dbReference type="OrthoDB" id="92598at2"/>
<evidence type="ECO:0000256" key="8">
    <source>
        <dbReference type="RuleBase" id="RU363032"/>
    </source>
</evidence>
<keyword evidence="12" id="KW-1185">Reference proteome</keyword>
<accession>A0A077LTM4</accession>
<reference evidence="11 12" key="1">
    <citation type="journal article" date="2013" name="ISME J.">
        <title>A metabolic model for members of the genus Tetrasphaera involved in enhanced biological phosphorus removal.</title>
        <authorList>
            <person name="Kristiansen R."/>
            <person name="Nguyen H.T.T."/>
            <person name="Saunders A.M."/>
            <person name="Nielsen J.L."/>
            <person name="Wimmer R."/>
            <person name="Le V.Q."/>
            <person name="McIlroy S.J."/>
            <person name="Petrovski S."/>
            <person name="Seviour R.J."/>
            <person name="Calteau A."/>
            <person name="Nielsen K.L."/>
            <person name="Nielsen P.H."/>
        </authorList>
    </citation>
    <scope>NUCLEOTIDE SEQUENCE [LARGE SCALE GENOMIC DNA]</scope>
    <source>
        <strain evidence="11 12">T1-X7</strain>
    </source>
</reference>
<dbReference type="Gene3D" id="1.10.3720.10">
    <property type="entry name" value="MetI-like"/>
    <property type="match status" value="1"/>
</dbReference>
<evidence type="ECO:0000256" key="2">
    <source>
        <dbReference type="ARBA" id="ARBA00022448"/>
    </source>
</evidence>
<dbReference type="Pfam" id="PF00528">
    <property type="entry name" value="BPD_transp_1"/>
    <property type="match status" value="1"/>
</dbReference>
<evidence type="ECO:0000256" key="1">
    <source>
        <dbReference type="ARBA" id="ARBA00004651"/>
    </source>
</evidence>
<dbReference type="InterPro" id="IPR000515">
    <property type="entry name" value="MetI-like"/>
</dbReference>
<dbReference type="SUPFAM" id="SSF161098">
    <property type="entry name" value="MetI-like"/>
    <property type="match status" value="1"/>
</dbReference>
<dbReference type="PROSITE" id="PS50928">
    <property type="entry name" value="ABC_TM1"/>
    <property type="match status" value="1"/>
</dbReference>
<comment type="similarity">
    <text evidence="8">Belongs to the binding-protein-dependent transport system permease family.</text>
</comment>
<dbReference type="InterPro" id="IPR010065">
    <property type="entry name" value="AA_ABC_transptr_permease_3TM"/>
</dbReference>
<feature type="transmembrane region" description="Helical" evidence="8">
    <location>
        <begin position="192"/>
        <end position="214"/>
    </location>
</feature>
<dbReference type="CDD" id="cd06261">
    <property type="entry name" value="TM_PBP2"/>
    <property type="match status" value="1"/>
</dbReference>
<organism evidence="11 12">
    <name type="scientific">Nostocoides japonicum T1-X7</name>
    <dbReference type="NCBI Taxonomy" id="1194083"/>
    <lineage>
        <taxon>Bacteria</taxon>
        <taxon>Bacillati</taxon>
        <taxon>Actinomycetota</taxon>
        <taxon>Actinomycetes</taxon>
        <taxon>Micrococcales</taxon>
        <taxon>Intrasporangiaceae</taxon>
        <taxon>Nostocoides</taxon>
    </lineage>
</organism>
<dbReference type="GO" id="GO:0006865">
    <property type="term" value="P:amino acid transport"/>
    <property type="evidence" value="ECO:0007669"/>
    <property type="project" value="UniProtKB-KW"/>
</dbReference>
<sequence>MTSYHFDWSIIPQSLPTLFKGLGLTLEVSVITIILGTILGFPLATARMSKHEIIRWPAQAYIEVFRCTPLLVQLLWVFYALPAFLGVTIPAVPSVCIALTANMTAFMAETYRAGMQSVPVEQIEAAQMLRLSRISILRHIVVPQAFRQQIPTILSIYVSLFKDTSLVSALGVADVTFQGNILSSQTYRPMEVFTTVAIIYFVIAFPLTLFTSAVERRIISSSTMGAPPRSGGFWRQLMPGRRPVIPIPAAATTPGAAGGSAGGEPVAGDQLLESRLTSLNPQGDPS</sequence>
<keyword evidence="5" id="KW-0029">Amino-acid transport</keyword>
<evidence type="ECO:0000256" key="5">
    <source>
        <dbReference type="ARBA" id="ARBA00022970"/>
    </source>
</evidence>
<dbReference type="RefSeq" id="WP_048553825.1">
    <property type="nucleotide sequence ID" value="NZ_HF570958.1"/>
</dbReference>
<evidence type="ECO:0000256" key="6">
    <source>
        <dbReference type="ARBA" id="ARBA00022989"/>
    </source>
</evidence>
<name>A0A077LTM4_9MICO</name>
<dbReference type="AlphaFoldDB" id="A0A077LTM4"/>
<evidence type="ECO:0000256" key="7">
    <source>
        <dbReference type="ARBA" id="ARBA00023136"/>
    </source>
</evidence>
<evidence type="ECO:0000256" key="4">
    <source>
        <dbReference type="ARBA" id="ARBA00022692"/>
    </source>
</evidence>
<evidence type="ECO:0000256" key="3">
    <source>
        <dbReference type="ARBA" id="ARBA00022475"/>
    </source>
</evidence>
<dbReference type="InterPro" id="IPR043429">
    <property type="entry name" value="ArtM/GltK/GlnP/TcyL/YhdX-like"/>
</dbReference>
<comment type="caution">
    <text evidence="11">The sequence shown here is derived from an EMBL/GenBank/DDBJ whole genome shotgun (WGS) entry which is preliminary data.</text>
</comment>
<evidence type="ECO:0000313" key="12">
    <source>
        <dbReference type="Proteomes" id="UP000035721"/>
    </source>
</evidence>
<comment type="subcellular location">
    <subcellularLocation>
        <location evidence="1 8">Cell membrane</location>
        <topology evidence="1 8">Multi-pass membrane protein</topology>
    </subcellularLocation>
</comment>
<keyword evidence="3" id="KW-1003">Cell membrane</keyword>
<keyword evidence="7 8" id="KW-0472">Membrane</keyword>
<proteinExistence type="inferred from homology"/>
<dbReference type="EMBL" id="CAJB01000064">
    <property type="protein sequence ID" value="CCH76958.1"/>
    <property type="molecule type" value="Genomic_DNA"/>
</dbReference>
<dbReference type="STRING" id="1194083.BN12_1560018"/>
<dbReference type="Proteomes" id="UP000035721">
    <property type="component" value="Unassembled WGS sequence"/>
</dbReference>
<feature type="region of interest" description="Disordered" evidence="9">
    <location>
        <begin position="248"/>
        <end position="267"/>
    </location>
</feature>
<evidence type="ECO:0000256" key="9">
    <source>
        <dbReference type="SAM" id="MobiDB-lite"/>
    </source>
</evidence>
<feature type="domain" description="ABC transmembrane type-1" evidence="10">
    <location>
        <begin position="22"/>
        <end position="211"/>
    </location>
</feature>
<evidence type="ECO:0000313" key="11">
    <source>
        <dbReference type="EMBL" id="CCH76958.1"/>
    </source>
</evidence>
<dbReference type="InterPro" id="IPR035906">
    <property type="entry name" value="MetI-like_sf"/>
</dbReference>
<keyword evidence="6 8" id="KW-1133">Transmembrane helix</keyword>
<evidence type="ECO:0000259" key="10">
    <source>
        <dbReference type="PROSITE" id="PS50928"/>
    </source>
</evidence>
<dbReference type="GO" id="GO:0022857">
    <property type="term" value="F:transmembrane transporter activity"/>
    <property type="evidence" value="ECO:0007669"/>
    <property type="project" value="InterPro"/>
</dbReference>
<dbReference type="GO" id="GO:0043190">
    <property type="term" value="C:ATP-binding cassette (ABC) transporter complex"/>
    <property type="evidence" value="ECO:0007669"/>
    <property type="project" value="InterPro"/>
</dbReference>
<dbReference type="PANTHER" id="PTHR30614:SF0">
    <property type="entry name" value="L-CYSTINE TRANSPORT SYSTEM PERMEASE PROTEIN TCYL"/>
    <property type="match status" value="1"/>
</dbReference>
<keyword evidence="4 8" id="KW-0812">Transmembrane</keyword>